<dbReference type="EMBL" id="BJVQ01000019">
    <property type="protein sequence ID" value="GEL46590.1"/>
    <property type="molecule type" value="Genomic_DNA"/>
</dbReference>
<dbReference type="OrthoDB" id="5149997at2"/>
<organism evidence="1 3">
    <name type="scientific">Cellulomonas hominis</name>
    <dbReference type="NCBI Taxonomy" id="156981"/>
    <lineage>
        <taxon>Bacteria</taxon>
        <taxon>Bacillati</taxon>
        <taxon>Actinomycetota</taxon>
        <taxon>Actinomycetes</taxon>
        <taxon>Micrococcales</taxon>
        <taxon>Cellulomonadaceae</taxon>
        <taxon>Cellulomonas</taxon>
    </lineage>
</organism>
<dbReference type="Proteomes" id="UP000564629">
    <property type="component" value="Unassembled WGS sequence"/>
</dbReference>
<evidence type="ECO:0000313" key="3">
    <source>
        <dbReference type="Proteomes" id="UP000321723"/>
    </source>
</evidence>
<dbReference type="Proteomes" id="UP000321723">
    <property type="component" value="Unassembled WGS sequence"/>
</dbReference>
<evidence type="ECO:0000313" key="4">
    <source>
        <dbReference type="Proteomes" id="UP000564629"/>
    </source>
</evidence>
<evidence type="ECO:0000313" key="1">
    <source>
        <dbReference type="EMBL" id="GEL46590.1"/>
    </source>
</evidence>
<reference evidence="1 3" key="1">
    <citation type="submission" date="2019-07" db="EMBL/GenBank/DDBJ databases">
        <title>Whole genome shotgun sequence of Cellulomonas hominis NBRC 16055.</title>
        <authorList>
            <person name="Hosoyama A."/>
            <person name="Uohara A."/>
            <person name="Ohji S."/>
            <person name="Ichikawa N."/>
        </authorList>
    </citation>
    <scope>NUCLEOTIDE SEQUENCE [LARGE SCALE GENOMIC DNA]</scope>
    <source>
        <strain evidence="1 3">NBRC 16055</strain>
    </source>
</reference>
<protein>
    <submittedName>
        <fullName evidence="1">Uncharacterized protein</fullName>
    </submittedName>
</protein>
<proteinExistence type="predicted"/>
<reference evidence="2 4" key="2">
    <citation type="submission" date="2020-08" db="EMBL/GenBank/DDBJ databases">
        <title>Sequencing the genomes of 1000 actinobacteria strains.</title>
        <authorList>
            <person name="Klenk H.-P."/>
        </authorList>
    </citation>
    <scope>NUCLEOTIDE SEQUENCE [LARGE SCALE GENOMIC DNA]</scope>
    <source>
        <strain evidence="2 4">DSM 9581</strain>
    </source>
</reference>
<gene>
    <name evidence="1" type="ORF">CHO01_17060</name>
    <name evidence="2" type="ORF">HNR08_003288</name>
</gene>
<dbReference type="RefSeq" id="WP_146836536.1">
    <property type="nucleotide sequence ID" value="NZ_BJVQ01000019.1"/>
</dbReference>
<sequence length="129" mass="14379">MPTFIHTKPRARKAHTCCCCGRTIHPGEAYTRGVGLDRGAGAWTYRRCAHCAVAVGYVSGLTTAEEFEDRDLIETWEPDGIAENQVRRNVLQAQWRTPTGVLVPVPVLLHEDPAQPWRPTGIHIPLELL</sequence>
<comment type="caution">
    <text evidence="1">The sequence shown here is derived from an EMBL/GenBank/DDBJ whole genome shotgun (WGS) entry which is preliminary data.</text>
</comment>
<dbReference type="EMBL" id="JACHDN010000001">
    <property type="protein sequence ID" value="MBB5474552.1"/>
    <property type="molecule type" value="Genomic_DNA"/>
</dbReference>
<evidence type="ECO:0000313" key="2">
    <source>
        <dbReference type="EMBL" id="MBB5474552.1"/>
    </source>
</evidence>
<dbReference type="AlphaFoldDB" id="A0A511FBE6"/>
<keyword evidence="3" id="KW-1185">Reference proteome</keyword>
<name>A0A511FBE6_9CELL</name>
<accession>A0A511FBE6</accession>